<gene>
    <name evidence="1" type="ORF">HNR05_000004</name>
</gene>
<proteinExistence type="predicted"/>
<accession>A0A7Z0EAR2</accession>
<keyword evidence="2" id="KW-1185">Reference proteome</keyword>
<dbReference type="EMBL" id="JACCFM010000001">
    <property type="protein sequence ID" value="NYJ18213.1"/>
    <property type="molecule type" value="Genomic_DNA"/>
</dbReference>
<organism evidence="1 2">
    <name type="scientific">Glaciibacter psychrotolerans</name>
    <dbReference type="NCBI Taxonomy" id="670054"/>
    <lineage>
        <taxon>Bacteria</taxon>
        <taxon>Bacillati</taxon>
        <taxon>Actinomycetota</taxon>
        <taxon>Actinomycetes</taxon>
        <taxon>Micrococcales</taxon>
        <taxon>Microbacteriaceae</taxon>
        <taxon>Glaciibacter</taxon>
    </lineage>
</organism>
<dbReference type="AlphaFoldDB" id="A0A7Z0EAR2"/>
<dbReference type="Proteomes" id="UP000537260">
    <property type="component" value="Unassembled WGS sequence"/>
</dbReference>
<evidence type="ECO:0000313" key="1">
    <source>
        <dbReference type="EMBL" id="NYJ18213.1"/>
    </source>
</evidence>
<evidence type="ECO:0000313" key="2">
    <source>
        <dbReference type="Proteomes" id="UP000537260"/>
    </source>
</evidence>
<sequence>MSRPRASVPLVELVETSYAGLVACSPGLDTLDQRMVGRPADGGSTGGWWVDRRMVGRPADGGSTSGWLAATIGR</sequence>
<comment type="caution">
    <text evidence="1">The sequence shown here is derived from an EMBL/GenBank/DDBJ whole genome shotgun (WGS) entry which is preliminary data.</text>
</comment>
<protein>
    <submittedName>
        <fullName evidence="1">Uncharacterized protein</fullName>
    </submittedName>
</protein>
<reference evidence="1 2" key="1">
    <citation type="submission" date="2020-07" db="EMBL/GenBank/DDBJ databases">
        <title>Sequencing the genomes of 1000 actinobacteria strains.</title>
        <authorList>
            <person name="Klenk H.-P."/>
        </authorList>
    </citation>
    <scope>NUCLEOTIDE SEQUENCE [LARGE SCALE GENOMIC DNA]</scope>
    <source>
        <strain evidence="1 2">LI1</strain>
    </source>
</reference>
<dbReference type="RefSeq" id="WP_179577148.1">
    <property type="nucleotide sequence ID" value="NZ_JACCFM010000001.1"/>
</dbReference>
<name>A0A7Z0EAR2_9MICO</name>